<organism evidence="2 3">
    <name type="scientific">Nicotiana sylvestris</name>
    <name type="common">Wood tobacco</name>
    <name type="synonym">South American tobacco</name>
    <dbReference type="NCBI Taxonomy" id="4096"/>
    <lineage>
        <taxon>Eukaryota</taxon>
        <taxon>Viridiplantae</taxon>
        <taxon>Streptophyta</taxon>
        <taxon>Embryophyta</taxon>
        <taxon>Tracheophyta</taxon>
        <taxon>Spermatophyta</taxon>
        <taxon>Magnoliopsida</taxon>
        <taxon>eudicotyledons</taxon>
        <taxon>Gunneridae</taxon>
        <taxon>Pentapetalae</taxon>
        <taxon>asterids</taxon>
        <taxon>lamiids</taxon>
        <taxon>Solanales</taxon>
        <taxon>Solanaceae</taxon>
        <taxon>Nicotianoideae</taxon>
        <taxon>Nicotianeae</taxon>
        <taxon>Nicotiana</taxon>
    </lineage>
</organism>
<feature type="region of interest" description="Disordered" evidence="1">
    <location>
        <begin position="1"/>
        <end position="20"/>
    </location>
</feature>
<evidence type="ECO:0000256" key="1">
    <source>
        <dbReference type="SAM" id="MobiDB-lite"/>
    </source>
</evidence>
<proteinExistence type="predicted"/>
<keyword evidence="2" id="KW-1185">Reference proteome</keyword>
<sequence length="68" mass="8084">LKSSGISDCKRRDAQKTKEISKKMKKALEFENRIQEKEFDRASFRKFWQELLILFSATYFSPGADLHR</sequence>
<feature type="compositionally biased region" description="Basic and acidic residues" evidence="1">
    <location>
        <begin position="8"/>
        <end position="20"/>
    </location>
</feature>
<protein>
    <submittedName>
        <fullName evidence="3">Uncharacterized protein LOC104227913</fullName>
    </submittedName>
</protein>
<dbReference type="AlphaFoldDB" id="A0A1U7WV78"/>
<feature type="non-terminal residue" evidence="3">
    <location>
        <position position="68"/>
    </location>
</feature>
<feature type="non-terminal residue" evidence="3">
    <location>
        <position position="1"/>
    </location>
</feature>
<name>A0A1U7WV78_NICSY</name>
<reference evidence="2" key="1">
    <citation type="journal article" date="2013" name="Genome Biol.">
        <title>Reference genomes and transcriptomes of Nicotiana sylvestris and Nicotiana tomentosiformis.</title>
        <authorList>
            <person name="Sierro N."/>
            <person name="Battey J.N."/>
            <person name="Ouadi S."/>
            <person name="Bovet L."/>
            <person name="Goepfert S."/>
            <person name="Bakaher N."/>
            <person name="Peitsch M.C."/>
            <person name="Ivanov N.V."/>
        </authorList>
    </citation>
    <scope>NUCLEOTIDE SEQUENCE [LARGE SCALE GENOMIC DNA]</scope>
</reference>
<reference evidence="3" key="2">
    <citation type="submission" date="2025-08" db="UniProtKB">
        <authorList>
            <consortium name="RefSeq"/>
        </authorList>
    </citation>
    <scope>IDENTIFICATION</scope>
    <source>
        <tissue evidence="3">Leaf</tissue>
    </source>
</reference>
<dbReference type="RefSeq" id="XP_009778589.1">
    <property type="nucleotide sequence ID" value="XM_009780287.1"/>
</dbReference>
<accession>A0A1U7WV78</accession>
<evidence type="ECO:0000313" key="2">
    <source>
        <dbReference type="Proteomes" id="UP000189701"/>
    </source>
</evidence>
<evidence type="ECO:0000313" key="3">
    <source>
        <dbReference type="RefSeq" id="XP_009778589.1"/>
    </source>
</evidence>
<gene>
    <name evidence="3" type="primary">LOC104227913</name>
</gene>
<dbReference type="Proteomes" id="UP000189701">
    <property type="component" value="Unplaced"/>
</dbReference>